<keyword evidence="1" id="KW-1133">Transmembrane helix</keyword>
<name>A0ABS3H786_9ENTE</name>
<keyword evidence="3" id="KW-1185">Reference proteome</keyword>
<feature type="transmembrane region" description="Helical" evidence="1">
    <location>
        <begin position="56"/>
        <end position="75"/>
    </location>
</feature>
<gene>
    <name evidence="2" type="ORF">JZO76_07190</name>
</gene>
<keyword evidence="1" id="KW-0812">Transmembrane</keyword>
<comment type="caution">
    <text evidence="2">The sequence shown here is derived from an EMBL/GenBank/DDBJ whole genome shotgun (WGS) entry which is preliminary data.</text>
</comment>
<protein>
    <recommendedName>
        <fullName evidence="4">Excisionase</fullName>
    </recommendedName>
</protein>
<dbReference type="EMBL" id="JAFLVT010000008">
    <property type="protein sequence ID" value="MBO0449323.1"/>
    <property type="molecule type" value="Genomic_DNA"/>
</dbReference>
<organism evidence="2 3">
    <name type="scientific">Candidatus Enterococcus myersii</name>
    <dbReference type="NCBI Taxonomy" id="2815322"/>
    <lineage>
        <taxon>Bacteria</taxon>
        <taxon>Bacillati</taxon>
        <taxon>Bacillota</taxon>
        <taxon>Bacilli</taxon>
        <taxon>Lactobacillales</taxon>
        <taxon>Enterococcaceae</taxon>
        <taxon>Enterococcus</taxon>
    </lineage>
</organism>
<dbReference type="RefSeq" id="WP_206903450.1">
    <property type="nucleotide sequence ID" value="NZ_JAFLVT010000008.1"/>
</dbReference>
<proteinExistence type="predicted"/>
<accession>A0ABS3H786</accession>
<dbReference type="Proteomes" id="UP000664256">
    <property type="component" value="Unassembled WGS sequence"/>
</dbReference>
<evidence type="ECO:0000313" key="2">
    <source>
        <dbReference type="EMBL" id="MBO0449323.1"/>
    </source>
</evidence>
<keyword evidence="1" id="KW-0472">Membrane</keyword>
<evidence type="ECO:0000256" key="1">
    <source>
        <dbReference type="SAM" id="Phobius"/>
    </source>
</evidence>
<evidence type="ECO:0000313" key="3">
    <source>
        <dbReference type="Proteomes" id="UP000664256"/>
    </source>
</evidence>
<sequence length="96" mass="11322">MQPTLKELIHSVESKQVAAEWDRPEELMIRFNGLKKSTLYDYLKEMDSIPEFKQGIMRPGVTFIHIGTFIWYLRWKDASRYRSKKPTPSEVLKCTG</sequence>
<evidence type="ECO:0008006" key="4">
    <source>
        <dbReference type="Google" id="ProtNLM"/>
    </source>
</evidence>
<reference evidence="2 3" key="1">
    <citation type="submission" date="2021-03" db="EMBL/GenBank/DDBJ databases">
        <title>Enterococcal diversity collection.</title>
        <authorList>
            <person name="Gilmore M.S."/>
            <person name="Schwartzman J."/>
            <person name="Van Tyne D."/>
            <person name="Martin M."/>
            <person name="Earl A.M."/>
            <person name="Manson A.L."/>
            <person name="Straub T."/>
            <person name="Salamzade R."/>
            <person name="Saavedra J."/>
            <person name="Lebreton F."/>
            <person name="Prichula J."/>
            <person name="Schaufler K."/>
            <person name="Gaca A."/>
            <person name="Sgardioli B."/>
            <person name="Wagenaar J."/>
            <person name="Strong T."/>
        </authorList>
    </citation>
    <scope>NUCLEOTIDE SEQUENCE [LARGE SCALE GENOMIC DNA]</scope>
    <source>
        <strain evidence="2 3">MJM12</strain>
    </source>
</reference>